<evidence type="ECO:0000256" key="5">
    <source>
        <dbReference type="ARBA" id="ARBA00023125"/>
    </source>
</evidence>
<dbReference type="SUPFAM" id="SSF46689">
    <property type="entry name" value="Homeodomain-like"/>
    <property type="match status" value="1"/>
</dbReference>
<reference evidence="14 15" key="1">
    <citation type="journal article" date="2016" name="DNA Res.">
        <title>The draft genome of MD-2 pineapple using hybrid error correction of long reads.</title>
        <authorList>
            <person name="Redwan R.M."/>
            <person name="Saidin A."/>
            <person name="Kumar S.V."/>
        </authorList>
    </citation>
    <scope>NUCLEOTIDE SEQUENCE [LARGE SCALE GENOMIC DNA]</scope>
    <source>
        <strain evidence="15">cv. MD2</strain>
        <tissue evidence="14">Leaf</tissue>
    </source>
</reference>
<dbReference type="GO" id="GO:0008289">
    <property type="term" value="F:lipid binding"/>
    <property type="evidence" value="ECO:0007669"/>
    <property type="project" value="InterPro"/>
</dbReference>
<protein>
    <submittedName>
        <fullName evidence="14">Homeobox-leucine zipper protein ROC1</fullName>
    </submittedName>
</protein>
<dbReference type="Pfam" id="PF01852">
    <property type="entry name" value="START"/>
    <property type="match status" value="1"/>
</dbReference>
<evidence type="ECO:0000256" key="1">
    <source>
        <dbReference type="ARBA" id="ARBA00004123"/>
    </source>
</evidence>
<dbReference type="SMART" id="SM00234">
    <property type="entry name" value="START"/>
    <property type="match status" value="1"/>
</dbReference>
<dbReference type="InterPro" id="IPR023393">
    <property type="entry name" value="START-like_dom_sf"/>
</dbReference>
<dbReference type="PROSITE" id="PS50848">
    <property type="entry name" value="START"/>
    <property type="match status" value="1"/>
</dbReference>
<comment type="similarity">
    <text evidence="2">Belongs to the HD-ZIP homeobox family. Class IV subfamily.</text>
</comment>
<evidence type="ECO:0000256" key="6">
    <source>
        <dbReference type="ARBA" id="ARBA00023155"/>
    </source>
</evidence>
<comment type="caution">
    <text evidence="14">The sequence shown here is derived from an EMBL/GenBank/DDBJ whole genome shotgun (WGS) entry which is preliminary data.</text>
</comment>
<dbReference type="Proteomes" id="UP000092600">
    <property type="component" value="Unassembled WGS sequence"/>
</dbReference>
<evidence type="ECO:0000256" key="3">
    <source>
        <dbReference type="ARBA" id="ARBA00023015"/>
    </source>
</evidence>
<gene>
    <name evidence="14" type="ORF">ACMD2_08411</name>
</gene>
<dbReference type="STRING" id="4615.A0A199URP8"/>
<keyword evidence="7" id="KW-0804">Transcription</keyword>
<evidence type="ECO:0000256" key="11">
    <source>
        <dbReference type="SAM" id="Coils"/>
    </source>
</evidence>
<feature type="non-terminal residue" evidence="14">
    <location>
        <position position="1"/>
    </location>
</feature>
<keyword evidence="3" id="KW-0805">Transcription regulation</keyword>
<evidence type="ECO:0000313" key="14">
    <source>
        <dbReference type="EMBL" id="OAY67295.1"/>
    </source>
</evidence>
<evidence type="ECO:0000256" key="9">
    <source>
        <dbReference type="PROSITE-ProRule" id="PRU00108"/>
    </source>
</evidence>
<dbReference type="Gene3D" id="3.30.530.20">
    <property type="match status" value="1"/>
</dbReference>
<dbReference type="GO" id="GO:0003677">
    <property type="term" value="F:DNA binding"/>
    <property type="evidence" value="ECO:0007669"/>
    <property type="project" value="UniProtKB-UniRule"/>
</dbReference>
<dbReference type="SMART" id="SM00389">
    <property type="entry name" value="HOX"/>
    <property type="match status" value="1"/>
</dbReference>
<dbReference type="PROSITE" id="PS50071">
    <property type="entry name" value="HOMEOBOX_2"/>
    <property type="match status" value="1"/>
</dbReference>
<evidence type="ECO:0000256" key="7">
    <source>
        <dbReference type="ARBA" id="ARBA00023163"/>
    </source>
</evidence>
<feature type="DNA-binding region" description="Homeobox" evidence="9">
    <location>
        <begin position="3"/>
        <end position="42"/>
    </location>
</feature>
<evidence type="ECO:0000256" key="4">
    <source>
        <dbReference type="ARBA" id="ARBA00023054"/>
    </source>
</evidence>
<dbReference type="InterPro" id="IPR057993">
    <property type="entry name" value="HD-Zip_IV_C"/>
</dbReference>
<dbReference type="InterPro" id="IPR001356">
    <property type="entry name" value="HD"/>
</dbReference>
<dbReference type="InterPro" id="IPR042160">
    <property type="entry name" value="HD-Zip_IV"/>
</dbReference>
<evidence type="ECO:0000256" key="8">
    <source>
        <dbReference type="ARBA" id="ARBA00023242"/>
    </source>
</evidence>
<dbReference type="PANTHER" id="PTHR45654">
    <property type="entry name" value="HOMEOBOX-LEUCINE ZIPPER PROTEIN MERISTEM L1"/>
    <property type="match status" value="1"/>
</dbReference>
<dbReference type="CDD" id="cd00086">
    <property type="entry name" value="homeodomain"/>
    <property type="match status" value="1"/>
</dbReference>
<evidence type="ECO:0000259" key="12">
    <source>
        <dbReference type="PROSITE" id="PS50071"/>
    </source>
</evidence>
<comment type="subcellular location">
    <subcellularLocation>
        <location evidence="1 9 10">Nucleus</location>
    </subcellularLocation>
</comment>
<dbReference type="Gene3D" id="1.10.10.60">
    <property type="entry name" value="Homeodomain-like"/>
    <property type="match status" value="1"/>
</dbReference>
<evidence type="ECO:0000256" key="2">
    <source>
        <dbReference type="ARBA" id="ARBA00006789"/>
    </source>
</evidence>
<dbReference type="PANTHER" id="PTHR45654:SF77">
    <property type="entry name" value="HOMEOBOX-LEUCINE ZIPPER PROTEIN MERISTEM L1"/>
    <property type="match status" value="1"/>
</dbReference>
<proteinExistence type="inferred from homology"/>
<dbReference type="AlphaFoldDB" id="A0A199URP8"/>
<feature type="domain" description="START" evidence="13">
    <location>
        <begin position="167"/>
        <end position="409"/>
    </location>
</feature>
<evidence type="ECO:0000256" key="10">
    <source>
        <dbReference type="RuleBase" id="RU000682"/>
    </source>
</evidence>
<dbReference type="InterPro" id="IPR009057">
    <property type="entry name" value="Homeodomain-like_sf"/>
</dbReference>
<name>A0A199URP8_ANACO</name>
<sequence length="609" mass="66902">FFKENPHPDEKQRRELGLELGLEPLQVKFWFQNKRTQTKVKREKTLHMLLKINHHEKQENYRLKEENETLKAENTSLKEALSSAFCPSCGDPRALSLEEHKLRVENATLREEIKRVIAITSKYVGGPSVMYQMLSSPLPSIQPMDGGVGRPEVWQEKIFWVTGMTVGDSARPAIAQLAIDAMTELINMAQLEEPLWLRSPDGTNDILNEEEYAQHLSRGVGPRIDGLKTEATRATAVVALDCRQLIDIFMNANSYESFFSSIVSTASTVEAFPAEVQGSDDKTLQLMKAEFQFPSPLVPKRECVFLRYCKQHGEGLWAVVDVSFDGHGYSEIITTDGRDYTKTTCRRRPSGCIIQAMQDGSSKVVWVEHVEVDDGGVHEMYKPFVNSVDPNGGKNLLKQAENMMKSFCGAISGSPEHEWTVEAGIGTEEEAAAKVMSKTINNNGDQDPNNPTGVALSACISFWLAVPMRRVFEFLRSETSRHEGSASGDENNIMILQQSCYNTSGSFVIYAPIDATALNMVLSGADPTSAIALLPSGFAIHPDMKSGAENGMACDGENGGSLLTVVFQIIADRSGPEPGLPAGSVSTVRNLVSGTCERIRAALSGDNGQ</sequence>
<keyword evidence="6 9" id="KW-0371">Homeobox</keyword>
<evidence type="ECO:0000259" key="13">
    <source>
        <dbReference type="PROSITE" id="PS50848"/>
    </source>
</evidence>
<evidence type="ECO:0000313" key="15">
    <source>
        <dbReference type="Proteomes" id="UP000092600"/>
    </source>
</evidence>
<organism evidence="14 15">
    <name type="scientific">Ananas comosus</name>
    <name type="common">Pineapple</name>
    <name type="synonym">Ananas ananas</name>
    <dbReference type="NCBI Taxonomy" id="4615"/>
    <lineage>
        <taxon>Eukaryota</taxon>
        <taxon>Viridiplantae</taxon>
        <taxon>Streptophyta</taxon>
        <taxon>Embryophyta</taxon>
        <taxon>Tracheophyta</taxon>
        <taxon>Spermatophyta</taxon>
        <taxon>Magnoliopsida</taxon>
        <taxon>Liliopsida</taxon>
        <taxon>Poales</taxon>
        <taxon>Bromeliaceae</taxon>
        <taxon>Bromelioideae</taxon>
        <taxon>Ananas</taxon>
    </lineage>
</organism>
<dbReference type="GO" id="GO:0005634">
    <property type="term" value="C:nucleus"/>
    <property type="evidence" value="ECO:0007669"/>
    <property type="project" value="UniProtKB-SubCell"/>
</dbReference>
<dbReference type="EMBL" id="LSRQ01005566">
    <property type="protein sequence ID" value="OAY67295.1"/>
    <property type="molecule type" value="Genomic_DNA"/>
</dbReference>
<dbReference type="Pfam" id="PF00046">
    <property type="entry name" value="Homeodomain"/>
    <property type="match status" value="1"/>
</dbReference>
<keyword evidence="8 9" id="KW-0539">Nucleus</keyword>
<accession>A0A199URP8</accession>
<dbReference type="InterPro" id="IPR002913">
    <property type="entry name" value="START_lipid-bd_dom"/>
</dbReference>
<feature type="coiled-coil region" evidence="11">
    <location>
        <begin position="53"/>
        <end position="80"/>
    </location>
</feature>
<dbReference type="Pfam" id="PF25797">
    <property type="entry name" value="PDF2_C"/>
    <property type="match status" value="1"/>
</dbReference>
<dbReference type="CDD" id="cd08875">
    <property type="entry name" value="START_ArGLABRA2_like"/>
    <property type="match status" value="1"/>
</dbReference>
<feature type="domain" description="Homeobox" evidence="12">
    <location>
        <begin position="1"/>
        <end position="41"/>
    </location>
</feature>
<keyword evidence="5 9" id="KW-0238">DNA-binding</keyword>
<dbReference type="SUPFAM" id="SSF55961">
    <property type="entry name" value="Bet v1-like"/>
    <property type="match status" value="1"/>
</dbReference>
<keyword evidence="4 11" id="KW-0175">Coiled coil</keyword>